<organism evidence="1 2">
    <name type="scientific">Pseudoxanthomonas dokdonensis</name>
    <dbReference type="NCBI Taxonomy" id="344882"/>
    <lineage>
        <taxon>Bacteria</taxon>
        <taxon>Pseudomonadati</taxon>
        <taxon>Pseudomonadota</taxon>
        <taxon>Gammaproteobacteria</taxon>
        <taxon>Lysobacterales</taxon>
        <taxon>Lysobacteraceae</taxon>
        <taxon>Pseudoxanthomonas</taxon>
    </lineage>
</organism>
<sequence length="89" mass="9480">MRNENVEIYSDQSNAAVIRHPGRKFPGVLIQGDTLNALCVQASDALGAGSDAREELEGLRDALYSLLGHYKTVLSEHGIALPFVAAADA</sequence>
<accession>A0A0R0CU99</accession>
<comment type="caution">
    <text evidence="1">The sequence shown here is derived from an EMBL/GenBank/DDBJ whole genome shotgun (WGS) entry which is preliminary data.</text>
</comment>
<dbReference type="RefSeq" id="WP_057658472.1">
    <property type="nucleotide sequence ID" value="NZ_LDJL01000010.1"/>
</dbReference>
<dbReference type="Pfam" id="PF22281">
    <property type="entry name" value="DUF6959"/>
    <property type="match status" value="1"/>
</dbReference>
<proteinExistence type="predicted"/>
<evidence type="ECO:0000313" key="2">
    <source>
        <dbReference type="Proteomes" id="UP000052052"/>
    </source>
</evidence>
<dbReference type="InterPro" id="IPR053801">
    <property type="entry name" value="DUF6959"/>
</dbReference>
<dbReference type="Proteomes" id="UP000052052">
    <property type="component" value="Unassembled WGS sequence"/>
</dbReference>
<gene>
    <name evidence="1" type="ORF">ABB29_09490</name>
</gene>
<keyword evidence="2" id="KW-1185">Reference proteome</keyword>
<dbReference type="OrthoDB" id="281433at2"/>
<reference evidence="1 2" key="1">
    <citation type="submission" date="2015-05" db="EMBL/GenBank/DDBJ databases">
        <title>Genome sequencing and analysis of members of genus Stenotrophomonas.</title>
        <authorList>
            <person name="Patil P.P."/>
            <person name="Midha S."/>
            <person name="Patil P.B."/>
        </authorList>
    </citation>
    <scope>NUCLEOTIDE SEQUENCE [LARGE SCALE GENOMIC DNA]</scope>
    <source>
        <strain evidence="1 2">DSM 21858</strain>
    </source>
</reference>
<name>A0A0R0CU99_9GAMM</name>
<dbReference type="PATRIC" id="fig|344882.3.peg.266"/>
<dbReference type="AlphaFoldDB" id="A0A0R0CU99"/>
<evidence type="ECO:0000313" key="1">
    <source>
        <dbReference type="EMBL" id="KRG69329.1"/>
    </source>
</evidence>
<dbReference type="EMBL" id="LDJL01000010">
    <property type="protein sequence ID" value="KRG69329.1"/>
    <property type="molecule type" value="Genomic_DNA"/>
</dbReference>
<protein>
    <submittedName>
        <fullName evidence="1">Uncharacterized protein</fullName>
    </submittedName>
</protein>
<dbReference type="STRING" id="344882.ABB29_09490"/>